<reference evidence="5" key="1">
    <citation type="submission" date="2012-12" db="EMBL/GenBank/DDBJ databases">
        <authorList>
            <person name="Hellsten U."/>
            <person name="Grimwood J."/>
            <person name="Chapman J.A."/>
            <person name="Shapiro H."/>
            <person name="Aerts A."/>
            <person name="Otillar R.P."/>
            <person name="Terry A.Y."/>
            <person name="Boore J.L."/>
            <person name="Simakov O."/>
            <person name="Marletaz F."/>
            <person name="Cho S.-J."/>
            <person name="Edsinger-Gonzales E."/>
            <person name="Havlak P."/>
            <person name="Kuo D.-H."/>
            <person name="Larsson T."/>
            <person name="Lv J."/>
            <person name="Arendt D."/>
            <person name="Savage R."/>
            <person name="Osoegawa K."/>
            <person name="de Jong P."/>
            <person name="Lindberg D.R."/>
            <person name="Seaver E.C."/>
            <person name="Weisblat D.A."/>
            <person name="Putnam N.H."/>
            <person name="Grigoriev I.V."/>
            <person name="Rokhsar D.S."/>
        </authorList>
    </citation>
    <scope>NUCLEOTIDE SEQUENCE</scope>
    <source>
        <strain evidence="5">I ESC-2004</strain>
    </source>
</reference>
<evidence type="ECO:0000313" key="4">
    <source>
        <dbReference type="EnsemblMetazoa" id="CapteP206037"/>
    </source>
</evidence>
<reference evidence="4" key="3">
    <citation type="submission" date="2015-06" db="UniProtKB">
        <authorList>
            <consortium name="EnsemblMetazoa"/>
        </authorList>
    </citation>
    <scope>IDENTIFICATION</scope>
</reference>
<dbReference type="AlphaFoldDB" id="R7UQP4"/>
<name>R7UQP4_CAPTE</name>
<evidence type="ECO:0000256" key="2">
    <source>
        <dbReference type="SAM" id="SignalP"/>
    </source>
</evidence>
<dbReference type="EMBL" id="AMQN01006576">
    <property type="status" value="NOT_ANNOTATED_CDS"/>
    <property type="molecule type" value="Genomic_DNA"/>
</dbReference>
<dbReference type="Proteomes" id="UP000014760">
    <property type="component" value="Unassembled WGS sequence"/>
</dbReference>
<feature type="region of interest" description="Disordered" evidence="1">
    <location>
        <begin position="101"/>
        <end position="137"/>
    </location>
</feature>
<protein>
    <submittedName>
        <fullName evidence="3 4">Uncharacterized protein</fullName>
    </submittedName>
</protein>
<evidence type="ECO:0000313" key="5">
    <source>
        <dbReference type="Proteomes" id="UP000014760"/>
    </source>
</evidence>
<accession>R7UQP4</accession>
<keyword evidence="5" id="KW-1185">Reference proteome</keyword>
<dbReference type="EMBL" id="KB298689">
    <property type="protein sequence ID" value="ELU08849.1"/>
    <property type="molecule type" value="Genomic_DNA"/>
</dbReference>
<evidence type="ECO:0000313" key="3">
    <source>
        <dbReference type="EMBL" id="ELU08849.1"/>
    </source>
</evidence>
<keyword evidence="2" id="KW-0732">Signal</keyword>
<feature type="chain" id="PRO_5008788274" evidence="2">
    <location>
        <begin position="23"/>
        <end position="137"/>
    </location>
</feature>
<evidence type="ECO:0000256" key="1">
    <source>
        <dbReference type="SAM" id="MobiDB-lite"/>
    </source>
</evidence>
<proteinExistence type="predicted"/>
<sequence>MDLAACGFCLLTTIIEAPVVIGLDAAADAKLACGVASKFVSRRLAVRAQKHDEIHVLAESKANSIASHVSAALQDGNVSDKEVKLIIEEVERYKQMKAHLRAGARKKHTKVKLDQEKKKMLSSNKAERSPRQFHKKS</sequence>
<dbReference type="EnsemblMetazoa" id="CapteT206037">
    <property type="protein sequence ID" value="CapteP206037"/>
    <property type="gene ID" value="CapteG206037"/>
</dbReference>
<gene>
    <name evidence="3" type="ORF">CAPTEDRAFT_206037</name>
</gene>
<dbReference type="HOGENOM" id="CLU_1867034_0_0_1"/>
<feature type="compositionally biased region" description="Basic and acidic residues" evidence="1">
    <location>
        <begin position="111"/>
        <end position="130"/>
    </location>
</feature>
<organism evidence="3">
    <name type="scientific">Capitella teleta</name>
    <name type="common">Polychaete worm</name>
    <dbReference type="NCBI Taxonomy" id="283909"/>
    <lineage>
        <taxon>Eukaryota</taxon>
        <taxon>Metazoa</taxon>
        <taxon>Spiralia</taxon>
        <taxon>Lophotrochozoa</taxon>
        <taxon>Annelida</taxon>
        <taxon>Polychaeta</taxon>
        <taxon>Sedentaria</taxon>
        <taxon>Scolecida</taxon>
        <taxon>Capitellidae</taxon>
        <taxon>Capitella</taxon>
    </lineage>
</organism>
<feature type="compositionally biased region" description="Basic residues" evidence="1">
    <location>
        <begin position="101"/>
        <end position="110"/>
    </location>
</feature>
<dbReference type="OrthoDB" id="5974958at2759"/>
<feature type="signal peptide" evidence="2">
    <location>
        <begin position="1"/>
        <end position="22"/>
    </location>
</feature>
<reference evidence="3 5" key="2">
    <citation type="journal article" date="2013" name="Nature">
        <title>Insights into bilaterian evolution from three spiralian genomes.</title>
        <authorList>
            <person name="Simakov O."/>
            <person name="Marletaz F."/>
            <person name="Cho S.J."/>
            <person name="Edsinger-Gonzales E."/>
            <person name="Havlak P."/>
            <person name="Hellsten U."/>
            <person name="Kuo D.H."/>
            <person name="Larsson T."/>
            <person name="Lv J."/>
            <person name="Arendt D."/>
            <person name="Savage R."/>
            <person name="Osoegawa K."/>
            <person name="de Jong P."/>
            <person name="Grimwood J."/>
            <person name="Chapman J.A."/>
            <person name="Shapiro H."/>
            <person name="Aerts A."/>
            <person name="Otillar R.P."/>
            <person name="Terry A.Y."/>
            <person name="Boore J.L."/>
            <person name="Grigoriev I.V."/>
            <person name="Lindberg D.R."/>
            <person name="Seaver E.C."/>
            <person name="Weisblat D.A."/>
            <person name="Putnam N.H."/>
            <person name="Rokhsar D.S."/>
        </authorList>
    </citation>
    <scope>NUCLEOTIDE SEQUENCE</scope>
    <source>
        <strain evidence="3 5">I ESC-2004</strain>
    </source>
</reference>